<evidence type="ECO:0000313" key="3">
    <source>
        <dbReference type="EMBL" id="ARM86355.1"/>
    </source>
</evidence>
<dbReference type="Proteomes" id="UP000193100">
    <property type="component" value="Plasmid pSMR5"/>
</dbReference>
<protein>
    <submittedName>
        <fullName evidence="3">Uncharacterized protein</fullName>
    </submittedName>
</protein>
<dbReference type="EMBL" id="CP020932">
    <property type="protein sequence ID" value="ARM86355.1"/>
    <property type="molecule type" value="Genomic_DNA"/>
</dbReference>
<proteinExistence type="predicted"/>
<name>A0A1W6KFY8_9GAMM</name>
<keyword evidence="2" id="KW-1133">Transmembrane helix</keyword>
<dbReference type="RefSeq" id="WP_157665692.1">
    <property type="nucleotide sequence ID" value="NZ_CP020932.1"/>
</dbReference>
<keyword evidence="3" id="KW-0614">Plasmid</keyword>
<dbReference type="GeneID" id="77258224"/>
<geneLocation type="plasmid" evidence="4">
    <name>psmr5</name>
</geneLocation>
<dbReference type="AlphaFoldDB" id="A0A1W6KFY8"/>
<evidence type="ECO:0000256" key="2">
    <source>
        <dbReference type="SAM" id="Phobius"/>
    </source>
</evidence>
<evidence type="ECO:0000313" key="4">
    <source>
        <dbReference type="Proteomes" id="UP000193100"/>
    </source>
</evidence>
<accession>A0A1W6KFY8</accession>
<keyword evidence="2" id="KW-0812">Transmembrane</keyword>
<feature type="transmembrane region" description="Helical" evidence="2">
    <location>
        <begin position="220"/>
        <end position="241"/>
    </location>
</feature>
<feature type="compositionally biased region" description="Basic and acidic residues" evidence="1">
    <location>
        <begin position="8"/>
        <end position="22"/>
    </location>
</feature>
<reference evidence="3 4" key="1">
    <citation type="submission" date="2017-04" db="EMBL/GenBank/DDBJ databases">
        <title>Genome Sequence of Marinobacter salarius strain SMR5 Isolated from a culture of the Diatom Skeletonema marinoi.</title>
        <authorList>
            <person name="Topel M."/>
            <person name="Pinder M.I.M."/>
            <person name="Johansson O.N."/>
            <person name="Kourtchenko O."/>
            <person name="Godhe A."/>
            <person name="Clarke A.K."/>
        </authorList>
    </citation>
    <scope>NUCLEOTIDE SEQUENCE [LARGE SCALE GENOMIC DNA]</scope>
    <source>
        <strain evidence="3 4">SMR5</strain>
        <plasmid evidence="4">Plasmid psmr5</plasmid>
    </source>
</reference>
<evidence type="ECO:0000256" key="1">
    <source>
        <dbReference type="SAM" id="MobiDB-lite"/>
    </source>
</evidence>
<gene>
    <name evidence="3" type="ORF">MARSALSMR5_04338</name>
</gene>
<sequence length="271" mass="28794">MRRLPSGKKLDLSGGKIREKNSPHTSLSNNCRTWDMAHLDLIVTSDTIEDDRKRKAIEHKKRRNGNVVMGAIVGGLIDGSDGEDSILDGVLLGATFGAIATSGPGAAAAKVGLLFSDNESLTVEVDSNEYSHLQTIAEQNARHGQFPEGPSVKTISPTKDDMEIALRDRAVDQLKKLLIAAFVIALGSSVVAAMVSSGPSGAVGPTGATMLFAFSEIAKGLPYIGVGLGMILVVAGFMGIFRPESMLKADEEEVYASLSPTYRQKKDAETY</sequence>
<keyword evidence="2" id="KW-0472">Membrane</keyword>
<feature type="transmembrane region" description="Helical" evidence="2">
    <location>
        <begin position="177"/>
        <end position="200"/>
    </location>
</feature>
<organism evidence="3 4">
    <name type="scientific">Marinobacter salarius</name>
    <dbReference type="NCBI Taxonomy" id="1420917"/>
    <lineage>
        <taxon>Bacteria</taxon>
        <taxon>Pseudomonadati</taxon>
        <taxon>Pseudomonadota</taxon>
        <taxon>Gammaproteobacteria</taxon>
        <taxon>Pseudomonadales</taxon>
        <taxon>Marinobacteraceae</taxon>
        <taxon>Marinobacter</taxon>
    </lineage>
</organism>
<feature type="region of interest" description="Disordered" evidence="1">
    <location>
        <begin position="1"/>
        <end position="29"/>
    </location>
</feature>